<dbReference type="InterPro" id="IPR050096">
    <property type="entry name" value="Bacterial_rp_bL28"/>
</dbReference>
<gene>
    <name evidence="5" type="primary">rpmB</name>
    <name evidence="6" type="ORF">GBA65_10990</name>
</gene>
<comment type="similarity">
    <text evidence="1 5">Belongs to the bacterial ribosomal protein bL28 family.</text>
</comment>
<dbReference type="EMBL" id="CP045121">
    <property type="protein sequence ID" value="QIN78960.1"/>
    <property type="molecule type" value="Genomic_DNA"/>
</dbReference>
<evidence type="ECO:0000256" key="4">
    <source>
        <dbReference type="ARBA" id="ARBA00035174"/>
    </source>
</evidence>
<dbReference type="Pfam" id="PF00830">
    <property type="entry name" value="Ribosomal_L28"/>
    <property type="match status" value="1"/>
</dbReference>
<evidence type="ECO:0000256" key="3">
    <source>
        <dbReference type="ARBA" id="ARBA00023274"/>
    </source>
</evidence>
<evidence type="ECO:0000256" key="1">
    <source>
        <dbReference type="ARBA" id="ARBA00008760"/>
    </source>
</evidence>
<proteinExistence type="inferred from homology"/>
<dbReference type="InterPro" id="IPR001383">
    <property type="entry name" value="Ribosomal_bL28_bact-type"/>
</dbReference>
<dbReference type="InterPro" id="IPR034704">
    <property type="entry name" value="Ribosomal_bL28/bL31-like_sf"/>
</dbReference>
<evidence type="ECO:0000313" key="7">
    <source>
        <dbReference type="Proteomes" id="UP000502706"/>
    </source>
</evidence>
<name>A0A6G8PXP3_9ACTN</name>
<dbReference type="GO" id="GO:1990904">
    <property type="term" value="C:ribonucleoprotein complex"/>
    <property type="evidence" value="ECO:0007669"/>
    <property type="project" value="UniProtKB-KW"/>
</dbReference>
<evidence type="ECO:0000256" key="2">
    <source>
        <dbReference type="ARBA" id="ARBA00022980"/>
    </source>
</evidence>
<organism evidence="6 7">
    <name type="scientific">Rubrobacter marinus</name>
    <dbReference type="NCBI Taxonomy" id="2653852"/>
    <lineage>
        <taxon>Bacteria</taxon>
        <taxon>Bacillati</taxon>
        <taxon>Actinomycetota</taxon>
        <taxon>Rubrobacteria</taxon>
        <taxon>Rubrobacterales</taxon>
        <taxon>Rubrobacteraceae</taxon>
        <taxon>Rubrobacter</taxon>
    </lineage>
</organism>
<evidence type="ECO:0000256" key="5">
    <source>
        <dbReference type="HAMAP-Rule" id="MF_00373"/>
    </source>
</evidence>
<dbReference type="GO" id="GO:0005840">
    <property type="term" value="C:ribosome"/>
    <property type="evidence" value="ECO:0007669"/>
    <property type="project" value="UniProtKB-KW"/>
</dbReference>
<dbReference type="AlphaFoldDB" id="A0A6G8PXP3"/>
<keyword evidence="7" id="KW-1185">Reference proteome</keyword>
<accession>A0A6G8PXP3</accession>
<dbReference type="InterPro" id="IPR037147">
    <property type="entry name" value="Ribosomal_bL28_sf"/>
</dbReference>
<keyword evidence="2 5" id="KW-0689">Ribosomal protein</keyword>
<dbReference type="RefSeq" id="WP_166396623.1">
    <property type="nucleotide sequence ID" value="NZ_CP045121.1"/>
</dbReference>
<dbReference type="GO" id="GO:0006412">
    <property type="term" value="P:translation"/>
    <property type="evidence" value="ECO:0007669"/>
    <property type="project" value="UniProtKB-UniRule"/>
</dbReference>
<dbReference type="InterPro" id="IPR026569">
    <property type="entry name" value="Ribosomal_bL28"/>
</dbReference>
<sequence>MAKVCYSCKKGPNFGNARSHSLRATRRRWNPNLQKIRIQEGASVRREYVCTSCLKAFKVQKAAPSIRPADATATA</sequence>
<dbReference type="HAMAP" id="MF_00373">
    <property type="entry name" value="Ribosomal_bL28"/>
    <property type="match status" value="1"/>
</dbReference>
<keyword evidence="3 5" id="KW-0687">Ribonucleoprotein</keyword>
<dbReference type="PANTHER" id="PTHR39080">
    <property type="entry name" value="50S RIBOSOMAL PROTEIN L28"/>
    <property type="match status" value="1"/>
</dbReference>
<dbReference type="Proteomes" id="UP000502706">
    <property type="component" value="Chromosome"/>
</dbReference>
<dbReference type="KEGG" id="rmar:GBA65_10990"/>
<evidence type="ECO:0000313" key="6">
    <source>
        <dbReference type="EMBL" id="QIN78960.1"/>
    </source>
</evidence>
<reference evidence="6 7" key="1">
    <citation type="submission" date="2019-10" db="EMBL/GenBank/DDBJ databases">
        <title>Rubrobacter sp nov SCSIO 52915 isolated from a deep-sea sediment in the South China Sea.</title>
        <authorList>
            <person name="Chen R.W."/>
        </authorList>
    </citation>
    <scope>NUCLEOTIDE SEQUENCE [LARGE SCALE GENOMIC DNA]</scope>
    <source>
        <strain evidence="6 7">SCSIO 52915</strain>
    </source>
</reference>
<dbReference type="NCBIfam" id="TIGR00009">
    <property type="entry name" value="L28"/>
    <property type="match status" value="1"/>
</dbReference>
<dbReference type="Gene3D" id="2.30.170.40">
    <property type="entry name" value="Ribosomal protein L28/L24"/>
    <property type="match status" value="1"/>
</dbReference>
<dbReference type="PANTHER" id="PTHR39080:SF1">
    <property type="entry name" value="LARGE RIBOSOMAL SUBUNIT PROTEIN BL28A"/>
    <property type="match status" value="1"/>
</dbReference>
<dbReference type="GO" id="GO:0003735">
    <property type="term" value="F:structural constituent of ribosome"/>
    <property type="evidence" value="ECO:0007669"/>
    <property type="project" value="InterPro"/>
</dbReference>
<dbReference type="SUPFAM" id="SSF143800">
    <property type="entry name" value="L28p-like"/>
    <property type="match status" value="1"/>
</dbReference>
<protein>
    <recommendedName>
        <fullName evidence="4 5">Large ribosomal subunit protein bL28</fullName>
    </recommendedName>
</protein>